<feature type="compositionally biased region" description="Low complexity" evidence="1">
    <location>
        <begin position="136"/>
        <end position="150"/>
    </location>
</feature>
<sequence length="218" mass="23097">MGRGNEHRSRQRQFGAQPDPWGDYAPPPSYERPARPQAPRTASARETEARVKWFNADKGFGFVELTDGSGEAFLHIRQVEAAGHSALPFGTTLVVRVGPGQKGSEVTGILSVDTSTAEPEPPRRGAHTQPTGHGPAGRPQPRQLQAAPAAPNTPGVVKWYSAVKGFGFVTVDGEDKDLFVHVSVLERAGLGGLEPGQGVRVAIVDGRKGREVGAIALA</sequence>
<evidence type="ECO:0000313" key="3">
    <source>
        <dbReference type="EMBL" id="GEO18891.1"/>
    </source>
</evidence>
<feature type="domain" description="CSD" evidence="2">
    <location>
        <begin position="46"/>
        <end position="108"/>
    </location>
</feature>
<dbReference type="Gene3D" id="2.40.50.140">
    <property type="entry name" value="Nucleic acid-binding proteins"/>
    <property type="match status" value="2"/>
</dbReference>
<reference evidence="3 4" key="1">
    <citation type="submission" date="2019-07" db="EMBL/GenBank/DDBJ databases">
        <title>Whole genome shotgun sequence of Microvirga aerophila NBRC 106136.</title>
        <authorList>
            <person name="Hosoyama A."/>
            <person name="Uohara A."/>
            <person name="Ohji S."/>
            <person name="Ichikawa N."/>
        </authorList>
    </citation>
    <scope>NUCLEOTIDE SEQUENCE [LARGE SCALE GENOMIC DNA]</scope>
    <source>
        <strain evidence="3 4">NBRC 106136</strain>
    </source>
</reference>
<dbReference type="InterPro" id="IPR012340">
    <property type="entry name" value="NA-bd_OB-fold"/>
</dbReference>
<name>A0A512C3W0_9HYPH</name>
<dbReference type="InterPro" id="IPR002059">
    <property type="entry name" value="CSP_DNA-bd"/>
</dbReference>
<feature type="domain" description="CSD" evidence="2">
    <location>
        <begin position="152"/>
        <end position="218"/>
    </location>
</feature>
<evidence type="ECO:0000256" key="1">
    <source>
        <dbReference type="SAM" id="MobiDB-lite"/>
    </source>
</evidence>
<keyword evidence="4" id="KW-1185">Reference proteome</keyword>
<dbReference type="CDD" id="cd04458">
    <property type="entry name" value="CSP_CDS"/>
    <property type="match status" value="2"/>
</dbReference>
<dbReference type="SUPFAM" id="SSF50249">
    <property type="entry name" value="Nucleic acid-binding proteins"/>
    <property type="match status" value="2"/>
</dbReference>
<dbReference type="Proteomes" id="UP000321085">
    <property type="component" value="Unassembled WGS sequence"/>
</dbReference>
<dbReference type="GO" id="GO:0003676">
    <property type="term" value="F:nucleic acid binding"/>
    <property type="evidence" value="ECO:0007669"/>
    <property type="project" value="InterPro"/>
</dbReference>
<dbReference type="EMBL" id="BJYU01000268">
    <property type="protein sequence ID" value="GEO18891.1"/>
    <property type="molecule type" value="Genomic_DNA"/>
</dbReference>
<dbReference type="GO" id="GO:0005829">
    <property type="term" value="C:cytosol"/>
    <property type="evidence" value="ECO:0007669"/>
    <property type="project" value="UniProtKB-ARBA"/>
</dbReference>
<feature type="region of interest" description="Disordered" evidence="1">
    <location>
        <begin position="100"/>
        <end position="151"/>
    </location>
</feature>
<accession>A0A512C3W0</accession>
<dbReference type="PANTHER" id="PTHR46565:SF20">
    <property type="entry name" value="COLD SHOCK DOMAIN-CONTAINING PROTEIN 4"/>
    <property type="match status" value="1"/>
</dbReference>
<dbReference type="RefSeq" id="WP_147023240.1">
    <property type="nucleotide sequence ID" value="NZ_BJYU01000268.1"/>
</dbReference>
<dbReference type="InterPro" id="IPR011129">
    <property type="entry name" value="CSD"/>
</dbReference>
<dbReference type="PROSITE" id="PS51857">
    <property type="entry name" value="CSD_2"/>
    <property type="match status" value="2"/>
</dbReference>
<comment type="caution">
    <text evidence="3">The sequence shown here is derived from an EMBL/GenBank/DDBJ whole genome shotgun (WGS) entry which is preliminary data.</text>
</comment>
<dbReference type="SMART" id="SM00357">
    <property type="entry name" value="CSP"/>
    <property type="match status" value="2"/>
</dbReference>
<evidence type="ECO:0000259" key="2">
    <source>
        <dbReference type="PROSITE" id="PS51857"/>
    </source>
</evidence>
<evidence type="ECO:0000313" key="4">
    <source>
        <dbReference type="Proteomes" id="UP000321085"/>
    </source>
</evidence>
<dbReference type="Pfam" id="PF00313">
    <property type="entry name" value="CSD"/>
    <property type="match status" value="2"/>
</dbReference>
<proteinExistence type="predicted"/>
<protein>
    <recommendedName>
        <fullName evidence="2">CSD domain-containing protein</fullName>
    </recommendedName>
</protein>
<dbReference type="PRINTS" id="PR00050">
    <property type="entry name" value="COLDSHOCK"/>
</dbReference>
<gene>
    <name evidence="3" type="ORF">MAE02_65870</name>
</gene>
<organism evidence="3 4">
    <name type="scientific">Microvirga aerophila</name>
    <dbReference type="NCBI Taxonomy" id="670291"/>
    <lineage>
        <taxon>Bacteria</taxon>
        <taxon>Pseudomonadati</taxon>
        <taxon>Pseudomonadota</taxon>
        <taxon>Alphaproteobacteria</taxon>
        <taxon>Hyphomicrobiales</taxon>
        <taxon>Methylobacteriaceae</taxon>
        <taxon>Microvirga</taxon>
    </lineage>
</organism>
<dbReference type="PANTHER" id="PTHR46565">
    <property type="entry name" value="COLD SHOCK DOMAIN PROTEIN 2"/>
    <property type="match status" value="1"/>
</dbReference>
<feature type="region of interest" description="Disordered" evidence="1">
    <location>
        <begin position="1"/>
        <end position="47"/>
    </location>
</feature>
<dbReference type="AlphaFoldDB" id="A0A512C3W0"/>